<reference evidence="1 2" key="1">
    <citation type="journal article" date="2021" name="Hortic Res">
        <title>High-quality reference genome and annotation aids understanding of berry development for evergreen blueberry (Vaccinium darrowii).</title>
        <authorList>
            <person name="Yu J."/>
            <person name="Hulse-Kemp A.M."/>
            <person name="Babiker E."/>
            <person name="Staton M."/>
        </authorList>
    </citation>
    <scope>NUCLEOTIDE SEQUENCE [LARGE SCALE GENOMIC DNA]</scope>
    <source>
        <strain evidence="2">cv. NJ 8807/NJ 8810</strain>
        <tissue evidence="1">Young leaf</tissue>
    </source>
</reference>
<organism evidence="1 2">
    <name type="scientific">Vaccinium darrowii</name>
    <dbReference type="NCBI Taxonomy" id="229202"/>
    <lineage>
        <taxon>Eukaryota</taxon>
        <taxon>Viridiplantae</taxon>
        <taxon>Streptophyta</taxon>
        <taxon>Embryophyta</taxon>
        <taxon>Tracheophyta</taxon>
        <taxon>Spermatophyta</taxon>
        <taxon>Magnoliopsida</taxon>
        <taxon>eudicotyledons</taxon>
        <taxon>Gunneridae</taxon>
        <taxon>Pentapetalae</taxon>
        <taxon>asterids</taxon>
        <taxon>Ericales</taxon>
        <taxon>Ericaceae</taxon>
        <taxon>Vaccinioideae</taxon>
        <taxon>Vaccinieae</taxon>
        <taxon>Vaccinium</taxon>
    </lineage>
</organism>
<evidence type="ECO:0000313" key="1">
    <source>
        <dbReference type="EMBL" id="KAH7837283.1"/>
    </source>
</evidence>
<gene>
    <name evidence="1" type="ORF">Vadar_012003</name>
</gene>
<proteinExistence type="predicted"/>
<protein>
    <submittedName>
        <fullName evidence="1">Uncharacterized protein</fullName>
    </submittedName>
</protein>
<dbReference type="EMBL" id="CM037156">
    <property type="protein sequence ID" value="KAH7837283.1"/>
    <property type="molecule type" value="Genomic_DNA"/>
</dbReference>
<sequence>MDTDEAQRGLPFQLQFDKPLPSQIKIAEWNPEKDLLAMVTEDSKIVLHRFNWQRLWTVSPGKCITSLCWRPDGKAIAVGLEDGTISLHDVENGKLLRSIKSHTVAVVCLNWEEDGTKNDDCGGLSTYEDRTSRFFPPAPRVPRMPGVVTGDTGFMDETEDSFRELSNSSHQRFNILCSGDKDGSICFSIFGIFPIGKVNIHRFSLSNQPVGNCMHCRLLNASICKVALAKDLCHLTVICSGELLEDGAEPSNSPISGRDLAGLHCLVLDTSVFWKRKNELHQVAQQASNIEDLTEVIRASLSVMCKQWSDAMHTFHEKFDSLSTLIIDHGLDSNPQEEFLSLLGGARTSPPVHQFLVNSLGEAGLKRVGKVVCGAGKDLQLIVLDHLQPAVEIIGFRIGELRGLSKWRARFQGIGLDETLTSNATENAGTLLIQVERFMRVLSSVVQQFSNFFSWLLKCVKILMSEPSDQLPPFSSELVIIFLKFLYDQDPVKQLLELSEVDQNIEIDDETMKRVKQLVTFGGFSDTGYLQRTLAEEFQQMESCFKEAFQVPFITISKKIIVEDFLPLFPIASSSKSVPSSFPTSISYYQEASEVVATYQTREERLVDYISFRIPDESISNVRNCLGIVRGFMHDLSNVKKGNPSLEAVLLCVPDGYHCVDLCLYKETQIVLLLNESTNSSESSGNSCMMIVQASDLPFVLISRSTPLNHWNLHELKDSVMFLQMENEKVRSIPHYVIAPLAVSASRGVACVFAARKRALVYILEEDEDEVSDGDLLVSVICCTAGVVALLLLPVLAKNTYISEEICRRRFHSISMEKIPAAVTVKDVSPHEFVKAYAAHLKRSGKMELPHWTDIVKTGTFKELAPYDPDWYYIRAASMARKIYLRGGLGVGAFKRIYGGSKRNGSRPPHFCKSSGSVARHILQQLQGMNIIDFDAKGGRKITSSGQRDLDQVAGRIVVAIPQ</sequence>
<dbReference type="Proteomes" id="UP000828048">
    <property type="component" value="Chromosome 6"/>
</dbReference>
<comment type="caution">
    <text evidence="1">The sequence shown here is derived from an EMBL/GenBank/DDBJ whole genome shotgun (WGS) entry which is preliminary data.</text>
</comment>
<evidence type="ECO:0000313" key="2">
    <source>
        <dbReference type="Proteomes" id="UP000828048"/>
    </source>
</evidence>
<accession>A0ACB7X9C3</accession>
<keyword evidence="2" id="KW-1185">Reference proteome</keyword>
<name>A0ACB7X9C3_9ERIC</name>